<gene>
    <name evidence="5" type="primary">nlpD</name>
    <name evidence="5" type="ORF">XINFAN_01218</name>
</gene>
<dbReference type="GO" id="GO:0004222">
    <property type="term" value="F:metalloendopeptidase activity"/>
    <property type="evidence" value="ECO:0007669"/>
    <property type="project" value="TreeGrafter"/>
</dbReference>
<evidence type="ECO:0000313" key="6">
    <source>
        <dbReference type="Proteomes" id="UP000277498"/>
    </source>
</evidence>
<dbReference type="RefSeq" id="WP_124085646.1">
    <property type="nucleotide sequence ID" value="NZ_UXAW01000051.1"/>
</dbReference>
<protein>
    <submittedName>
        <fullName evidence="5">Murein hydrolase activator NlpD</fullName>
    </submittedName>
</protein>
<dbReference type="Gene3D" id="3.10.350.10">
    <property type="entry name" value="LysM domain"/>
    <property type="match status" value="2"/>
</dbReference>
<dbReference type="Proteomes" id="UP000277498">
    <property type="component" value="Unassembled WGS sequence"/>
</dbReference>
<keyword evidence="3" id="KW-0732">Signal</keyword>
<keyword evidence="5" id="KW-0378">Hydrolase</keyword>
<evidence type="ECO:0000256" key="1">
    <source>
        <dbReference type="ARBA" id="ARBA00038420"/>
    </source>
</evidence>
<evidence type="ECO:0000256" key="2">
    <source>
        <dbReference type="SAM" id="MobiDB-lite"/>
    </source>
</evidence>
<evidence type="ECO:0000259" key="4">
    <source>
        <dbReference type="PROSITE" id="PS51782"/>
    </source>
</evidence>
<evidence type="ECO:0000256" key="3">
    <source>
        <dbReference type="SAM" id="SignalP"/>
    </source>
</evidence>
<dbReference type="AlphaFoldDB" id="A0A3P5WZX2"/>
<sequence>MILTVQTPSAKGRARLRLLTASCGMALLAACSNMPAGSFDWDLRGGPGGTADEARQATAARPVPDGNGVLSYPGYQMAQARRGETVASVAGRLGLNPSELARANALQAGDPLREGELLLLPARVSAAPQPVTGATGPVDITAIATGALDRVETTALPPVSAPAASAPGGGKEPVRHTVKRGETAFIIARSYNVSAKALAEWNGLGSDMAIREGQTLIIPVATAPAPNPEPKPAAPGSGSATPAPPSASKPLPDEKTEPAGQKPSGTPASPDLGAARTGASASKMAMPVAGSVIRGYDKKSNQGVNIGAAPGTPVKAADAGTVAAITKDTEQVQIVVIRHAGGLMTVYAGVDGLKVKKGDSVSRGQQIGVVRSGNPSFLHFEIRKGVDSLDPMPYLQ</sequence>
<feature type="domain" description="LysM" evidence="4">
    <location>
        <begin position="174"/>
        <end position="218"/>
    </location>
</feature>
<dbReference type="PANTHER" id="PTHR21666">
    <property type="entry name" value="PEPTIDASE-RELATED"/>
    <property type="match status" value="1"/>
</dbReference>
<accession>A0A3P5WZX2</accession>
<reference evidence="5 6" key="1">
    <citation type="submission" date="2018-11" db="EMBL/GenBank/DDBJ databases">
        <authorList>
            <person name="Criscuolo A."/>
        </authorList>
    </citation>
    <scope>NUCLEOTIDE SEQUENCE [LARGE SCALE GENOMIC DNA]</scope>
    <source>
        <strain evidence="5">ACIP111625</strain>
    </source>
</reference>
<feature type="chain" id="PRO_5018141837" evidence="3">
    <location>
        <begin position="37"/>
        <end position="396"/>
    </location>
</feature>
<dbReference type="CDD" id="cd00118">
    <property type="entry name" value="LysM"/>
    <property type="match status" value="2"/>
</dbReference>
<dbReference type="InterPro" id="IPR050570">
    <property type="entry name" value="Cell_wall_metabolism_enzyme"/>
</dbReference>
<dbReference type="Pfam" id="PF01476">
    <property type="entry name" value="LysM"/>
    <property type="match status" value="2"/>
</dbReference>
<dbReference type="Pfam" id="PF01551">
    <property type="entry name" value="Peptidase_M23"/>
    <property type="match status" value="1"/>
</dbReference>
<feature type="region of interest" description="Disordered" evidence="2">
    <location>
        <begin position="45"/>
        <end position="66"/>
    </location>
</feature>
<feature type="region of interest" description="Disordered" evidence="2">
    <location>
        <begin position="221"/>
        <end position="281"/>
    </location>
</feature>
<keyword evidence="6" id="KW-1185">Reference proteome</keyword>
<proteinExistence type="inferred from homology"/>
<feature type="signal peptide" evidence="3">
    <location>
        <begin position="1"/>
        <end position="36"/>
    </location>
</feature>
<dbReference type="InterPro" id="IPR011055">
    <property type="entry name" value="Dup_hybrid_motif"/>
</dbReference>
<dbReference type="SUPFAM" id="SSF54106">
    <property type="entry name" value="LysM domain"/>
    <property type="match status" value="1"/>
</dbReference>
<evidence type="ECO:0000313" key="5">
    <source>
        <dbReference type="EMBL" id="VDC24501.1"/>
    </source>
</evidence>
<comment type="similarity">
    <text evidence="1">Belongs to the E.coli NlpD/Haemophilus LppB family.</text>
</comment>
<dbReference type="EMBL" id="UXAW01000051">
    <property type="protein sequence ID" value="VDC24501.1"/>
    <property type="molecule type" value="Genomic_DNA"/>
</dbReference>
<dbReference type="InterPro" id="IPR016047">
    <property type="entry name" value="M23ase_b-sheet_dom"/>
</dbReference>
<dbReference type="Gene3D" id="2.70.70.10">
    <property type="entry name" value="Glucose Permease (Domain IIA)"/>
    <property type="match status" value="1"/>
</dbReference>
<organism evidence="5 6">
    <name type="scientific">Pseudogemmobacter humi</name>
    <dbReference type="NCBI Taxonomy" id="2483812"/>
    <lineage>
        <taxon>Bacteria</taxon>
        <taxon>Pseudomonadati</taxon>
        <taxon>Pseudomonadota</taxon>
        <taxon>Alphaproteobacteria</taxon>
        <taxon>Rhodobacterales</taxon>
        <taxon>Paracoccaceae</taxon>
        <taxon>Pseudogemmobacter</taxon>
    </lineage>
</organism>
<dbReference type="PANTHER" id="PTHR21666:SF263">
    <property type="entry name" value="MUREIN HYDROLASE ACTIVATOR NLPD"/>
    <property type="match status" value="1"/>
</dbReference>
<dbReference type="PROSITE" id="PS51782">
    <property type="entry name" value="LYSM"/>
    <property type="match status" value="1"/>
</dbReference>
<name>A0A3P5WZX2_9RHOB</name>
<dbReference type="OrthoDB" id="9795421at2"/>
<dbReference type="CDD" id="cd12797">
    <property type="entry name" value="M23_peptidase"/>
    <property type="match status" value="1"/>
</dbReference>
<dbReference type="InterPro" id="IPR018392">
    <property type="entry name" value="LysM"/>
</dbReference>
<dbReference type="SMART" id="SM00257">
    <property type="entry name" value="LysM"/>
    <property type="match status" value="2"/>
</dbReference>
<dbReference type="SUPFAM" id="SSF51261">
    <property type="entry name" value="Duplicated hybrid motif"/>
    <property type="match status" value="1"/>
</dbReference>
<dbReference type="InterPro" id="IPR036779">
    <property type="entry name" value="LysM_dom_sf"/>
</dbReference>